<dbReference type="PANTHER" id="PTHR14969">
    <property type="entry name" value="SPHINGOSINE-1-PHOSPHATE PHOSPHOHYDROLASE"/>
    <property type="match status" value="1"/>
</dbReference>
<keyword evidence="4" id="KW-0812">Transmembrane</keyword>
<dbReference type="InterPro" id="IPR036938">
    <property type="entry name" value="PAP2/HPO_sf"/>
</dbReference>
<dbReference type="Pfam" id="PF01569">
    <property type="entry name" value="PAP2"/>
    <property type="match status" value="1"/>
</dbReference>
<dbReference type="EC" id="3.6.1.27" evidence="1"/>
<dbReference type="RefSeq" id="WP_175517807.1">
    <property type="nucleotide sequence ID" value="NZ_FNQP01000002.1"/>
</dbReference>
<evidence type="ECO:0000259" key="5">
    <source>
        <dbReference type="SMART" id="SM00014"/>
    </source>
</evidence>
<sequence>MLNVLDSQILGIFHGLRSPYLDHFFASVTWLGSLWLLVPLSALGIVVVWRLGYASVLSLHSTYLPAALLLASALAFALKAWFERPRPALFETLTAMPVDSAFPSAHSAQAAAFFVALWFLLPPALRVGGGIVLAGVVSAVMMSRLYLQVHWPSDVLVGALLGGACAVILRVVFLPKVYA</sequence>
<keyword evidence="4" id="KW-0472">Membrane</keyword>
<evidence type="ECO:0000313" key="6">
    <source>
        <dbReference type="EMBL" id="SDZ84255.1"/>
    </source>
</evidence>
<gene>
    <name evidence="6" type="ORF">SAMN05660964_00370</name>
</gene>
<feature type="transmembrane region" description="Helical" evidence="4">
    <location>
        <begin position="24"/>
        <end position="51"/>
    </location>
</feature>
<dbReference type="STRING" id="525918.SAMN05660964_00370"/>
<dbReference type="PANTHER" id="PTHR14969:SF13">
    <property type="entry name" value="AT30094P"/>
    <property type="match status" value="1"/>
</dbReference>
<evidence type="ECO:0000256" key="1">
    <source>
        <dbReference type="ARBA" id="ARBA00012374"/>
    </source>
</evidence>
<evidence type="ECO:0000256" key="4">
    <source>
        <dbReference type="SAM" id="Phobius"/>
    </source>
</evidence>
<feature type="transmembrane region" description="Helical" evidence="4">
    <location>
        <begin position="155"/>
        <end position="173"/>
    </location>
</feature>
<reference evidence="6 7" key="1">
    <citation type="submission" date="2016-10" db="EMBL/GenBank/DDBJ databases">
        <authorList>
            <person name="de Groot N.N."/>
        </authorList>
    </citation>
    <scope>NUCLEOTIDE SEQUENCE [LARGE SCALE GENOMIC DNA]</scope>
    <source>
        <strain evidence="6 7">DSM 21228</strain>
    </source>
</reference>
<dbReference type="EMBL" id="FNQP01000002">
    <property type="protein sequence ID" value="SDZ84255.1"/>
    <property type="molecule type" value="Genomic_DNA"/>
</dbReference>
<feature type="domain" description="Phosphatidic acid phosphatase type 2/haloperoxidase" evidence="5">
    <location>
        <begin position="58"/>
        <end position="170"/>
    </location>
</feature>
<dbReference type="InterPro" id="IPR000326">
    <property type="entry name" value="PAP2/HPO"/>
</dbReference>
<feature type="transmembrane region" description="Helical" evidence="4">
    <location>
        <begin position="63"/>
        <end position="82"/>
    </location>
</feature>
<evidence type="ECO:0000313" key="7">
    <source>
        <dbReference type="Proteomes" id="UP000199397"/>
    </source>
</evidence>
<keyword evidence="4" id="KW-1133">Transmembrane helix</keyword>
<comment type="catalytic activity">
    <reaction evidence="3">
        <text>di-trans,octa-cis-undecaprenyl diphosphate + H2O = di-trans,octa-cis-undecaprenyl phosphate + phosphate + H(+)</text>
        <dbReference type="Rhea" id="RHEA:28094"/>
        <dbReference type="ChEBI" id="CHEBI:15377"/>
        <dbReference type="ChEBI" id="CHEBI:15378"/>
        <dbReference type="ChEBI" id="CHEBI:43474"/>
        <dbReference type="ChEBI" id="CHEBI:58405"/>
        <dbReference type="ChEBI" id="CHEBI:60392"/>
        <dbReference type="EC" id="3.6.1.27"/>
    </reaction>
</comment>
<dbReference type="AlphaFoldDB" id="A0A1H3WB04"/>
<dbReference type="SMART" id="SM00014">
    <property type="entry name" value="acidPPc"/>
    <property type="match status" value="1"/>
</dbReference>
<protein>
    <recommendedName>
        <fullName evidence="1">undecaprenyl-diphosphate phosphatase</fullName>
        <ecNumber evidence="1">3.6.1.27</ecNumber>
    </recommendedName>
    <alternativeName>
        <fullName evidence="2">Undecaprenyl pyrophosphate phosphatase</fullName>
    </alternativeName>
</protein>
<dbReference type="Proteomes" id="UP000199397">
    <property type="component" value="Unassembled WGS sequence"/>
</dbReference>
<keyword evidence="7" id="KW-1185">Reference proteome</keyword>
<evidence type="ECO:0000256" key="3">
    <source>
        <dbReference type="ARBA" id="ARBA00047594"/>
    </source>
</evidence>
<feature type="transmembrane region" description="Helical" evidence="4">
    <location>
        <begin position="128"/>
        <end position="149"/>
    </location>
</feature>
<dbReference type="GO" id="GO:0050380">
    <property type="term" value="F:undecaprenyl-diphosphatase activity"/>
    <property type="evidence" value="ECO:0007669"/>
    <property type="project" value="UniProtKB-EC"/>
</dbReference>
<proteinExistence type="predicted"/>
<organism evidence="6 7">
    <name type="scientific">Thiothrix caldifontis</name>
    <dbReference type="NCBI Taxonomy" id="525918"/>
    <lineage>
        <taxon>Bacteria</taxon>
        <taxon>Pseudomonadati</taxon>
        <taxon>Pseudomonadota</taxon>
        <taxon>Gammaproteobacteria</taxon>
        <taxon>Thiotrichales</taxon>
        <taxon>Thiotrichaceae</taxon>
        <taxon>Thiothrix</taxon>
    </lineage>
</organism>
<name>A0A1H3WB04_9GAMM</name>
<feature type="transmembrane region" description="Helical" evidence="4">
    <location>
        <begin position="102"/>
        <end position="121"/>
    </location>
</feature>
<accession>A0A1H3WB04</accession>
<dbReference type="SUPFAM" id="SSF48317">
    <property type="entry name" value="Acid phosphatase/Vanadium-dependent haloperoxidase"/>
    <property type="match status" value="1"/>
</dbReference>
<evidence type="ECO:0000256" key="2">
    <source>
        <dbReference type="ARBA" id="ARBA00032707"/>
    </source>
</evidence>
<dbReference type="Gene3D" id="1.20.144.10">
    <property type="entry name" value="Phosphatidic acid phosphatase type 2/haloperoxidase"/>
    <property type="match status" value="1"/>
</dbReference>